<protein>
    <submittedName>
        <fullName evidence="2">DNA mismatch repair proteins mutS family domain-containing protein</fullName>
    </submittedName>
</protein>
<proteinExistence type="predicted"/>
<organism evidence="1 2">
    <name type="scientific">Panagrolaimus sp. PS1159</name>
    <dbReference type="NCBI Taxonomy" id="55785"/>
    <lineage>
        <taxon>Eukaryota</taxon>
        <taxon>Metazoa</taxon>
        <taxon>Ecdysozoa</taxon>
        <taxon>Nematoda</taxon>
        <taxon>Chromadorea</taxon>
        <taxon>Rhabditida</taxon>
        <taxon>Tylenchina</taxon>
        <taxon>Panagrolaimomorpha</taxon>
        <taxon>Panagrolaimoidea</taxon>
        <taxon>Panagrolaimidae</taxon>
        <taxon>Panagrolaimus</taxon>
    </lineage>
</organism>
<dbReference type="Proteomes" id="UP000887580">
    <property type="component" value="Unplaced"/>
</dbReference>
<name>A0AC35FNI5_9BILA</name>
<dbReference type="WBParaSite" id="PS1159_v2.g19315.t1">
    <property type="protein sequence ID" value="PS1159_v2.g19315.t1"/>
    <property type="gene ID" value="PS1159_v2.g19315"/>
</dbReference>
<reference evidence="2" key="1">
    <citation type="submission" date="2022-11" db="UniProtKB">
        <authorList>
            <consortium name="WormBaseParasite"/>
        </authorList>
    </citation>
    <scope>IDENTIFICATION</scope>
</reference>
<evidence type="ECO:0000313" key="2">
    <source>
        <dbReference type="WBParaSite" id="PS1159_v2.g19315.t1"/>
    </source>
</evidence>
<evidence type="ECO:0000313" key="1">
    <source>
        <dbReference type="Proteomes" id="UP000887580"/>
    </source>
</evidence>
<sequence>ATMSSINESASSVTFNTKLGAPRYNLEKLSKTSRNTSNSSNRFTIVALTEGRGTDKGTIGMSCMDLRHSDLTLCEFIDSRSYTMLKTRLMIVDPLEIIVPEVLSEKNNHMKVMLDVIRSSLKNTKITEVQRRFFNDSKGIEIVKQLGADECCNIDTTVVKKYICLSAAYAVVKYVEYIQNILFQPKSLVITFEAIDESCLIDVNSWSNLDLIDIGQRSTKGTNQTLYAILNRCVTVGGSKYLRSCLLQPSSNINLIEERLDLVQEFVSNQAMLDRVRSLLANLNDLQVLISICVSKSQTFSENREESARSIRSKITQIVGLKRMLLVVSSMQEVFHFAHSPWLIKNRAKLCDPRLQEICDIIDEKIDDTVLLKKASGSMAAKDSALFAIRSGLHILLDLARKTYVELVDSIKTIGLEEQEKVQGCVLTYSFSRGYHLSLTAKDPLTVLLPQHCIQIMRHRSSVTYTTRDLIRYNDRLKQSENEVLFKSNILVDQLIVVEFLTQLDFIAALGSYSVITKCVRPKIDTELKIRNGRHPILDVSEPVVVPNDTYIVPTSRFIIITGPNMAGKSTYMKQVCLLQILAQLGCFIPADFATFAPMQRIFSRVGHNDDITRNLSAFALEMNEMAIILPHANDRTLIVIDELARSTSTEEGMGICYSICEQLINCKAFVLFATHFLDLSSLELSFPAVQNYHFFVQSAVDSNGKEVLHPSHKLYKGPYKGPLYGFELAELTTFPTTLLENAREMAEQMRSDVYLHQLTHSENDIRRHRKLAYIAHRILQIIPLVQEDNIGKVAAFLSQLREKAIEENLP</sequence>
<accession>A0AC35FNI5</accession>